<feature type="compositionally biased region" description="Basic and acidic residues" evidence="2">
    <location>
        <begin position="931"/>
        <end position="941"/>
    </location>
</feature>
<feature type="compositionally biased region" description="Low complexity" evidence="2">
    <location>
        <begin position="1298"/>
        <end position="1310"/>
    </location>
</feature>
<organism evidence="3 4">
    <name type="scientific">Odynerus spinipes</name>
    <dbReference type="NCBI Taxonomy" id="1348599"/>
    <lineage>
        <taxon>Eukaryota</taxon>
        <taxon>Metazoa</taxon>
        <taxon>Ecdysozoa</taxon>
        <taxon>Arthropoda</taxon>
        <taxon>Hexapoda</taxon>
        <taxon>Insecta</taxon>
        <taxon>Pterygota</taxon>
        <taxon>Neoptera</taxon>
        <taxon>Endopterygota</taxon>
        <taxon>Hymenoptera</taxon>
        <taxon>Apocrita</taxon>
        <taxon>Aculeata</taxon>
        <taxon>Vespoidea</taxon>
        <taxon>Vespidae</taxon>
        <taxon>Eumeninae</taxon>
        <taxon>Odynerus</taxon>
    </lineage>
</organism>
<feature type="compositionally biased region" description="Basic and acidic residues" evidence="2">
    <location>
        <begin position="1374"/>
        <end position="1389"/>
    </location>
</feature>
<feature type="compositionally biased region" description="Basic residues" evidence="2">
    <location>
        <begin position="984"/>
        <end position="993"/>
    </location>
</feature>
<feature type="region of interest" description="Disordered" evidence="2">
    <location>
        <begin position="804"/>
        <end position="1002"/>
    </location>
</feature>
<comment type="caution">
    <text evidence="3">The sequence shown here is derived from an EMBL/GenBank/DDBJ whole genome shotgun (WGS) entry which is preliminary data.</text>
</comment>
<name>A0AAD9RUA2_9HYME</name>
<evidence type="ECO:0000256" key="2">
    <source>
        <dbReference type="SAM" id="MobiDB-lite"/>
    </source>
</evidence>
<sequence length="1450" mass="161813">MASENDTSIVSNERCDVNNTIQQVFEPSRGEISSAKVLRTQWGKVDKEATDCSGDIGLNSNRTPTVFPTASSFNTNTDGHELQRNANILSSSGDVQERENNKFAVSTTLHTLPSKSDSMSAQRNDLDSAACVPEKTDDNPDHCNNDLLRTAREPVQHIVHTDPTCGNSTILPTSMHALPAKLEGCLNFSNTPQLGESPQSNGEVISSPRSPDYPPRVSNSPNSPDVMFPVTMTSTHTTSKINDVMGTAKCNEEENNDATSVKVDKELPTYQFCGKLETNNSENSTSQVKIKQEHGPIEKNVEQMVMKTETVGPKEEPETTKLTWVNERIPAAVADKPDSNMMHQKSAEFVNPSSSSSHSKVDSSSKEKRGKEHSDRRHCSRCYRRSKIKRANVGVQCKRDRSVLPLNAKPITLPLSKSTSDNLRLNLQTKNYKMLNSSGVKSELLEGLKYKKYIHIETYPNGGATVVHMYQDEIDTLSSEQVEELAQEYFKVVFGEDENGNAHHVMGIVHNAAAYLPDLLDYMANNYPTLTVKNGVLGRSSDIETTTMVQYKEQACKAYSNGTIRYGPLHQISLVGTVHEEVGGYFPDLLQKLEENPFLKLTMPWGPLSVVKMETPQESNDGPILWIRPGEQLVPTADINKSPYKRRRTGINELRNLQYLPRLSEAREYMFEDRTKAHADHVGHGLDRMTTAAVGVLKAVHGGQTSEYNRITKDVVAFYAGDFPELVEKLQLDLHEPPISQCVQWVEDAKLNQLRRQGIRYARINLYDNDIYFLPRNIIHQFRTVSAVSSIAWHVRLKQYYPESQHNSSIRHSRVINESAHRVKEKKPLETVGIGDEQKENTNRQRLEQKLYSDSLEEKKAKERAAEYQGNLKKSDQHGKRKDDRKSRDHGRHSSVKRKDCEDGNDTATNHFNDSKNTKSGTSNQKSSSSKRGDKRSDKKHEIRRRNSNKSSHHSHGSSSSSNGSSKSHHSGEKKKYDCSSHKLDHHRSHHSRSSSNGNVSSKEAILNVMEGRTVKYGTTGSPLKDTKRHLNSSELCQPMLESPSSEVVVLDSEVLNQRQLIAKTYATEVVDKALETAIYKSKTDVDEVCQSLRIGVAEASKEVLDKIRKESFEIAEQRFKDDTAKLERYSQLLETETVLAFTSKMECATENAVKALIEMAEDEAKERTKNEKPIDASVEDHVAAENQVPTSTSTSSCSSSSITSTSPLMESEKHNSSRVNAVEEKSGKSSDHHTSPVESKRKYRDDKDSSRSQRHKEKRDRDKRDRDRDRDRKKHRHRSPQSKSDSKTGDATKESSSKSTSTVRDGSSSNKSAESTDTKDSEKKLEKRKDSHHSHGRDGQKRSSSSRSSKDDAGSSHSHSTSSNHKRKSSSCSEHKEHKKLCTEKEVALRTSEQTSINTAASATTTTTTTTTTTSSSSSSTTTTTTTTVTTTVMTPTEAPSTHVVTSAT</sequence>
<reference evidence="3" key="2">
    <citation type="journal article" date="2023" name="Commun. Biol.">
        <title>Intrasexual cuticular hydrocarbon dimorphism in a wasp sheds light on hydrocarbon biosynthesis genes in Hymenoptera.</title>
        <authorList>
            <person name="Moris V.C."/>
            <person name="Podsiadlowski L."/>
            <person name="Martin S."/>
            <person name="Oeyen J.P."/>
            <person name="Donath A."/>
            <person name="Petersen M."/>
            <person name="Wilbrandt J."/>
            <person name="Misof B."/>
            <person name="Liedtke D."/>
            <person name="Thamm M."/>
            <person name="Scheiner R."/>
            <person name="Schmitt T."/>
            <person name="Niehuis O."/>
        </authorList>
    </citation>
    <scope>NUCLEOTIDE SEQUENCE</scope>
    <source>
        <strain evidence="3">GBR_01_08_01A</strain>
    </source>
</reference>
<feature type="compositionally biased region" description="Low complexity" evidence="2">
    <location>
        <begin position="1400"/>
        <end position="1443"/>
    </location>
</feature>
<feature type="compositionally biased region" description="Low complexity" evidence="2">
    <location>
        <begin position="1191"/>
        <end position="1207"/>
    </location>
</feature>
<evidence type="ECO:0000256" key="1">
    <source>
        <dbReference type="ARBA" id="ARBA00010560"/>
    </source>
</evidence>
<feature type="compositionally biased region" description="Polar residues" evidence="2">
    <location>
        <begin position="189"/>
        <end position="209"/>
    </location>
</feature>
<feature type="compositionally biased region" description="Low complexity" evidence="2">
    <location>
        <begin position="918"/>
        <end position="930"/>
    </location>
</feature>
<evidence type="ECO:0000313" key="3">
    <source>
        <dbReference type="EMBL" id="KAK2586057.1"/>
    </source>
</evidence>
<gene>
    <name evidence="3" type="ORF">KPH14_008350</name>
</gene>
<feature type="compositionally biased region" description="Basic and acidic residues" evidence="2">
    <location>
        <begin position="819"/>
        <end position="829"/>
    </location>
</feature>
<feature type="compositionally biased region" description="Basic residues" evidence="2">
    <location>
        <begin position="1272"/>
        <end position="1281"/>
    </location>
</feature>
<dbReference type="PANTHER" id="PTHR13354">
    <property type="entry name" value="ROUND SPERMATID BASIC PROTEIN 1"/>
    <property type="match status" value="1"/>
</dbReference>
<dbReference type="GO" id="GO:0005634">
    <property type="term" value="C:nucleus"/>
    <property type="evidence" value="ECO:0007669"/>
    <property type="project" value="InterPro"/>
</dbReference>
<evidence type="ECO:0008006" key="5">
    <source>
        <dbReference type="Google" id="ProtNLM"/>
    </source>
</evidence>
<dbReference type="Proteomes" id="UP001258017">
    <property type="component" value="Unassembled WGS sequence"/>
</dbReference>
<protein>
    <recommendedName>
        <fullName evidence="5">Round spermatid basic protein 1-like protein</fullName>
    </recommendedName>
</protein>
<feature type="compositionally biased region" description="Basic residues" evidence="2">
    <location>
        <begin position="942"/>
        <end position="956"/>
    </location>
</feature>
<proteinExistence type="inferred from homology"/>
<feature type="region of interest" description="Disordered" evidence="2">
    <location>
        <begin position="1187"/>
        <end position="1450"/>
    </location>
</feature>
<reference evidence="3" key="1">
    <citation type="submission" date="2021-08" db="EMBL/GenBank/DDBJ databases">
        <authorList>
            <person name="Misof B."/>
            <person name="Oliver O."/>
            <person name="Podsiadlowski L."/>
            <person name="Donath A."/>
            <person name="Peters R."/>
            <person name="Mayer C."/>
            <person name="Rust J."/>
            <person name="Gunkel S."/>
            <person name="Lesny P."/>
            <person name="Martin S."/>
            <person name="Oeyen J.P."/>
            <person name="Petersen M."/>
            <person name="Panagiotis P."/>
            <person name="Wilbrandt J."/>
            <person name="Tanja T."/>
        </authorList>
    </citation>
    <scope>NUCLEOTIDE SEQUENCE</scope>
    <source>
        <strain evidence="3">GBR_01_08_01A</strain>
        <tissue evidence="3">Thorax + abdomen</tissue>
    </source>
</reference>
<evidence type="ECO:0000313" key="4">
    <source>
        <dbReference type="Proteomes" id="UP001258017"/>
    </source>
</evidence>
<feature type="compositionally biased region" description="Basic and acidic residues" evidence="2">
    <location>
        <begin position="836"/>
        <end position="866"/>
    </location>
</feature>
<keyword evidence="4" id="KW-1185">Reference proteome</keyword>
<feature type="compositionally biased region" description="Basic and acidic residues" evidence="2">
    <location>
        <begin position="873"/>
        <end position="887"/>
    </location>
</feature>
<feature type="region of interest" description="Disordered" evidence="2">
    <location>
        <begin position="189"/>
        <end position="226"/>
    </location>
</feature>
<feature type="compositionally biased region" description="Basic and acidic residues" evidence="2">
    <location>
        <begin position="970"/>
        <end position="983"/>
    </location>
</feature>
<feature type="compositionally biased region" description="Basic and acidic residues" evidence="2">
    <location>
        <begin position="1260"/>
        <end position="1271"/>
    </location>
</feature>
<dbReference type="InterPro" id="IPR026306">
    <property type="entry name" value="RSBN1/Dpy-2/CEP530"/>
</dbReference>
<dbReference type="PANTHER" id="PTHR13354:SF11">
    <property type="entry name" value="LYSINE-SPECIFIC DEMETHYLASE 9"/>
    <property type="match status" value="1"/>
</dbReference>
<feature type="compositionally biased region" description="Low complexity" evidence="2">
    <location>
        <begin position="957"/>
        <end position="966"/>
    </location>
</feature>
<dbReference type="EMBL" id="JAIFRP010000019">
    <property type="protein sequence ID" value="KAK2586057.1"/>
    <property type="molecule type" value="Genomic_DNA"/>
</dbReference>
<comment type="similarity">
    <text evidence="1">Belongs to the round spermatid basic protein 1 family.</text>
</comment>
<feature type="compositionally biased region" description="Basic and acidic residues" evidence="2">
    <location>
        <begin position="1315"/>
        <end position="1330"/>
    </location>
</feature>
<feature type="compositionally biased region" description="Basic and acidic residues" evidence="2">
    <location>
        <begin position="1285"/>
        <end position="1297"/>
    </location>
</feature>
<accession>A0AAD9RUA2</accession>
<feature type="compositionally biased region" description="Basic and acidic residues" evidence="2">
    <location>
        <begin position="1211"/>
        <end position="1252"/>
    </location>
</feature>
<feature type="region of interest" description="Disordered" evidence="2">
    <location>
        <begin position="347"/>
        <end position="381"/>
    </location>
</feature>
<feature type="compositionally biased region" description="Basic and acidic residues" evidence="2">
    <location>
        <begin position="359"/>
        <end position="377"/>
    </location>
</feature>